<organism evidence="2 3">
    <name type="scientific">Motilibacter rhizosphaerae</name>
    <dbReference type="NCBI Taxonomy" id="598652"/>
    <lineage>
        <taxon>Bacteria</taxon>
        <taxon>Bacillati</taxon>
        <taxon>Actinomycetota</taxon>
        <taxon>Actinomycetes</taxon>
        <taxon>Motilibacterales</taxon>
        <taxon>Motilibacteraceae</taxon>
        <taxon>Motilibacter</taxon>
    </lineage>
</organism>
<dbReference type="Proteomes" id="UP000293638">
    <property type="component" value="Unassembled WGS sequence"/>
</dbReference>
<protein>
    <submittedName>
        <fullName evidence="2">Uncharacterized protein</fullName>
    </submittedName>
</protein>
<reference evidence="2 3" key="1">
    <citation type="submission" date="2019-02" db="EMBL/GenBank/DDBJ databases">
        <title>Genomic Encyclopedia of Type Strains, Phase IV (KMG-IV): sequencing the most valuable type-strain genomes for metagenomic binning, comparative biology and taxonomic classification.</title>
        <authorList>
            <person name="Goeker M."/>
        </authorList>
    </citation>
    <scope>NUCLEOTIDE SEQUENCE [LARGE SCALE GENOMIC DNA]</scope>
    <source>
        <strain evidence="2 3">DSM 45622</strain>
    </source>
</reference>
<feature type="compositionally biased region" description="Basic residues" evidence="1">
    <location>
        <begin position="269"/>
        <end position="279"/>
    </location>
</feature>
<comment type="caution">
    <text evidence="2">The sequence shown here is derived from an EMBL/GenBank/DDBJ whole genome shotgun (WGS) entry which is preliminary data.</text>
</comment>
<sequence length="279" mass="29876">MDSGEGDGTDVRRAVLALAVVDDLDLAPGTRGVRLPSGVEVPWPHLRAALDGAAPGSAEARRRLRLELQVWELLAEPGRLRLLGRPSGPTVVGTPVLGGAVTLVLGVRAGSLLDPCVLAVPPRVRTVAGLSPSARDRARERLEHLGSLASGRLRRVPRVVEALGEADPLTLLCSATFRSALAAGCPTGLRALALPDLRRAWVDPRPEDVEFAPAVRELTDPEWRGFDRLLLVTPDEVALARATPPELVIDLRDEPADVRTAPRAPWARRAGRRPRRPAG</sequence>
<accession>A0A4Q7NRQ1</accession>
<evidence type="ECO:0000313" key="3">
    <source>
        <dbReference type="Proteomes" id="UP000293638"/>
    </source>
</evidence>
<dbReference type="EMBL" id="SGXD01000002">
    <property type="protein sequence ID" value="RZS89520.1"/>
    <property type="molecule type" value="Genomic_DNA"/>
</dbReference>
<keyword evidence="3" id="KW-1185">Reference proteome</keyword>
<feature type="region of interest" description="Disordered" evidence="1">
    <location>
        <begin position="260"/>
        <end position="279"/>
    </location>
</feature>
<evidence type="ECO:0000256" key="1">
    <source>
        <dbReference type="SAM" id="MobiDB-lite"/>
    </source>
</evidence>
<gene>
    <name evidence="2" type="ORF">EV189_1287</name>
</gene>
<evidence type="ECO:0000313" key="2">
    <source>
        <dbReference type="EMBL" id="RZS89520.1"/>
    </source>
</evidence>
<dbReference type="RefSeq" id="WP_130492122.1">
    <property type="nucleotide sequence ID" value="NZ_SGXD01000002.1"/>
</dbReference>
<proteinExistence type="predicted"/>
<name>A0A4Q7NRQ1_9ACTN</name>
<dbReference type="AlphaFoldDB" id="A0A4Q7NRQ1"/>